<dbReference type="SUPFAM" id="SSF51735">
    <property type="entry name" value="NAD(P)-binding Rossmann-fold domains"/>
    <property type="match status" value="1"/>
</dbReference>
<dbReference type="AlphaFoldDB" id="A0A8J2X5H7"/>
<dbReference type="OrthoDB" id="187748at2759"/>
<evidence type="ECO:0000313" key="4">
    <source>
        <dbReference type="EMBL" id="CAH0376031.1"/>
    </source>
</evidence>
<evidence type="ECO:0000256" key="3">
    <source>
        <dbReference type="SAM" id="SignalP"/>
    </source>
</evidence>
<organism evidence="4 5">
    <name type="scientific">Pelagomonas calceolata</name>
    <dbReference type="NCBI Taxonomy" id="35677"/>
    <lineage>
        <taxon>Eukaryota</taxon>
        <taxon>Sar</taxon>
        <taxon>Stramenopiles</taxon>
        <taxon>Ochrophyta</taxon>
        <taxon>Pelagophyceae</taxon>
        <taxon>Pelagomonadales</taxon>
        <taxon>Pelagomonadaceae</taxon>
        <taxon>Pelagomonas</taxon>
    </lineage>
</organism>
<dbReference type="UniPathway" id="UPA00668"/>
<evidence type="ECO:0008006" key="6">
    <source>
        <dbReference type="Google" id="ProtNLM"/>
    </source>
</evidence>
<name>A0A8J2X5H7_9STRA</name>
<dbReference type="Proteomes" id="UP000789595">
    <property type="component" value="Unassembled WGS sequence"/>
</dbReference>
<dbReference type="GO" id="GO:0015995">
    <property type="term" value="P:chlorophyll biosynthetic process"/>
    <property type="evidence" value="ECO:0007669"/>
    <property type="project" value="UniProtKB-UniPathway"/>
</dbReference>
<protein>
    <recommendedName>
        <fullName evidence="6">Protochlorophyllide reductase</fullName>
    </recommendedName>
</protein>
<dbReference type="PRINTS" id="PR00081">
    <property type="entry name" value="GDHRDH"/>
</dbReference>
<evidence type="ECO:0000256" key="1">
    <source>
        <dbReference type="ARBA" id="ARBA00006484"/>
    </source>
</evidence>
<accession>A0A8J2X5H7</accession>
<dbReference type="InterPro" id="IPR036291">
    <property type="entry name" value="NAD(P)-bd_dom_sf"/>
</dbReference>
<keyword evidence="2" id="KW-0560">Oxidoreductase</keyword>
<dbReference type="PANTHER" id="PTHR24320">
    <property type="entry name" value="RETINOL DEHYDROGENASE"/>
    <property type="match status" value="1"/>
</dbReference>
<feature type="signal peptide" evidence="3">
    <location>
        <begin position="1"/>
        <end position="19"/>
    </location>
</feature>
<gene>
    <name evidence="4" type="ORF">PECAL_5P05850</name>
</gene>
<feature type="chain" id="PRO_5035274044" description="Protochlorophyllide reductase" evidence="3">
    <location>
        <begin position="20"/>
        <end position="345"/>
    </location>
</feature>
<dbReference type="PANTHER" id="PTHR24320:SF152">
    <property type="entry name" value="SHORT-CHAIN DEHYDROGENASE_REDUCTASE FAMILY PROTEIN"/>
    <property type="match status" value="1"/>
</dbReference>
<dbReference type="InterPro" id="IPR002347">
    <property type="entry name" value="SDR_fam"/>
</dbReference>
<dbReference type="GO" id="GO:0016491">
    <property type="term" value="F:oxidoreductase activity"/>
    <property type="evidence" value="ECO:0007669"/>
    <property type="project" value="UniProtKB-KW"/>
</dbReference>
<reference evidence="4" key="1">
    <citation type="submission" date="2021-11" db="EMBL/GenBank/DDBJ databases">
        <authorList>
            <consortium name="Genoscope - CEA"/>
            <person name="William W."/>
        </authorList>
    </citation>
    <scope>NUCLEOTIDE SEQUENCE</scope>
</reference>
<keyword evidence="5" id="KW-1185">Reference proteome</keyword>
<comment type="similarity">
    <text evidence="1">Belongs to the short-chain dehydrogenases/reductases (SDR) family.</text>
</comment>
<evidence type="ECO:0000313" key="5">
    <source>
        <dbReference type="Proteomes" id="UP000789595"/>
    </source>
</evidence>
<dbReference type="Gene3D" id="3.40.50.720">
    <property type="entry name" value="NAD(P)-binding Rossmann-like Domain"/>
    <property type="match status" value="1"/>
</dbReference>
<proteinExistence type="inferred from homology"/>
<evidence type="ECO:0000256" key="2">
    <source>
        <dbReference type="ARBA" id="ARBA00023002"/>
    </source>
</evidence>
<comment type="caution">
    <text evidence="4">The sequence shown here is derived from an EMBL/GenBank/DDBJ whole genome shotgun (WGS) entry which is preliminary data.</text>
</comment>
<sequence>MSPRITASLATVLFSSAAALHIAITGTSQGIGLDAAKRLIRDGHTVYHLNRNSARSAEAAQQAGGGVPMVCDLASLASVRAFADELAGKELDVLCLNAGIAPSTKAEAPDKTADGFESCIGTNHLGHFLLANLLAPKVSRIVVTASSVHDPEQPGGAVGGKGGATLGDLSGLGPLTTGGPTMVDGAALRGNQISGAPPPHWLISTGAVAYDGSKVYKDSKLCNVLFCREAKKRLPNVDVRSLNPGFIPTSGLFRAPREDNFFGATAFAFFAGLAGFAVPIDVGGERLAYVATSDDVPRGAYLSAETGSKAATYAEGFDDGLISPEGQDEALAARLWDRSRELVGA</sequence>
<dbReference type="EMBL" id="CAKKNE010000005">
    <property type="protein sequence ID" value="CAH0376031.1"/>
    <property type="molecule type" value="Genomic_DNA"/>
</dbReference>
<keyword evidence="3" id="KW-0732">Signal</keyword>
<dbReference type="Pfam" id="PF00106">
    <property type="entry name" value="adh_short"/>
    <property type="match status" value="1"/>
</dbReference>